<dbReference type="AlphaFoldDB" id="A0A0A9BSI5"/>
<reference evidence="1" key="1">
    <citation type="submission" date="2014-09" db="EMBL/GenBank/DDBJ databases">
        <authorList>
            <person name="Magalhaes I.L.F."/>
            <person name="Oliveira U."/>
            <person name="Santos F.R."/>
            <person name="Vidigal T.H.D.A."/>
            <person name="Brescovit A.D."/>
            <person name="Santos A.J."/>
        </authorList>
    </citation>
    <scope>NUCLEOTIDE SEQUENCE</scope>
    <source>
        <tissue evidence="1">Shoot tissue taken approximately 20 cm above the soil surface</tissue>
    </source>
</reference>
<dbReference type="EMBL" id="GBRH01232757">
    <property type="protein sequence ID" value="JAD65138.1"/>
    <property type="molecule type" value="Transcribed_RNA"/>
</dbReference>
<protein>
    <submittedName>
        <fullName evidence="1">Uncharacterized protein</fullName>
    </submittedName>
</protein>
<organism evidence="1">
    <name type="scientific">Arundo donax</name>
    <name type="common">Giant reed</name>
    <name type="synonym">Donax arundinaceus</name>
    <dbReference type="NCBI Taxonomy" id="35708"/>
    <lineage>
        <taxon>Eukaryota</taxon>
        <taxon>Viridiplantae</taxon>
        <taxon>Streptophyta</taxon>
        <taxon>Embryophyta</taxon>
        <taxon>Tracheophyta</taxon>
        <taxon>Spermatophyta</taxon>
        <taxon>Magnoliopsida</taxon>
        <taxon>Liliopsida</taxon>
        <taxon>Poales</taxon>
        <taxon>Poaceae</taxon>
        <taxon>PACMAD clade</taxon>
        <taxon>Arundinoideae</taxon>
        <taxon>Arundineae</taxon>
        <taxon>Arundo</taxon>
    </lineage>
</organism>
<sequence>MRGAFGYGYFFKERSHDSETDCLVRARWHLGAWCHPHA</sequence>
<evidence type="ECO:0000313" key="1">
    <source>
        <dbReference type="EMBL" id="JAD65138.1"/>
    </source>
</evidence>
<reference evidence="1" key="2">
    <citation type="journal article" date="2015" name="Data Brief">
        <title>Shoot transcriptome of the giant reed, Arundo donax.</title>
        <authorList>
            <person name="Barrero R.A."/>
            <person name="Guerrero F.D."/>
            <person name="Moolhuijzen P."/>
            <person name="Goolsby J.A."/>
            <person name="Tidwell J."/>
            <person name="Bellgard S.E."/>
            <person name="Bellgard M.I."/>
        </authorList>
    </citation>
    <scope>NUCLEOTIDE SEQUENCE</scope>
    <source>
        <tissue evidence="1">Shoot tissue taken approximately 20 cm above the soil surface</tissue>
    </source>
</reference>
<name>A0A0A9BSI5_ARUDO</name>
<proteinExistence type="predicted"/>
<accession>A0A0A9BSI5</accession>